<evidence type="ECO:0000256" key="8">
    <source>
        <dbReference type="ARBA" id="ARBA00035655"/>
    </source>
</evidence>
<evidence type="ECO:0000256" key="6">
    <source>
        <dbReference type="ARBA" id="ARBA00022989"/>
    </source>
</evidence>
<dbReference type="eggNOG" id="COG2226">
    <property type="taxonomic scope" value="Bacteria"/>
</dbReference>
<name>A9G3L6_SORC5</name>
<evidence type="ECO:0000313" key="10">
    <source>
        <dbReference type="EMBL" id="CAN95776.1"/>
    </source>
</evidence>
<dbReference type="PANTHER" id="PTHR30574">
    <property type="entry name" value="INNER MEMBRANE PROTEIN YEDE"/>
    <property type="match status" value="1"/>
</dbReference>
<keyword evidence="3" id="KW-1003">Cell membrane</keyword>
<comment type="subcellular location">
    <subcellularLocation>
        <location evidence="1">Cell inner membrane</location>
        <topology evidence="1">Multi-pass membrane protein</topology>
    </subcellularLocation>
</comment>
<keyword evidence="2" id="KW-0813">Transport</keyword>
<dbReference type="OrthoDB" id="9814020at2"/>
<evidence type="ECO:0000256" key="4">
    <source>
        <dbReference type="ARBA" id="ARBA00022519"/>
    </source>
</evidence>
<evidence type="ECO:0000256" key="9">
    <source>
        <dbReference type="SAM" id="MobiDB-lite"/>
    </source>
</evidence>
<dbReference type="GO" id="GO:0005886">
    <property type="term" value="C:plasma membrane"/>
    <property type="evidence" value="ECO:0007669"/>
    <property type="project" value="UniProtKB-SubCell"/>
</dbReference>
<sequence>MSSQAGARWAPEIAGLAIGALETFAMGTAKRPLGVTSAFETGASALARRLAPQASRVNEFVAKRETTPKIDWEVLLAPGIVLGAFLASRASGTRGSTLPDAWRARFGESRGKRYAAAFCGGALMMFGARLGKGCTSGHGISGTMQLAAASPLVKNDGLDRPRPPRRLRNDPSARSRPPRRFRNDLGSGGGFDCFLAARQVGPEGRVIGVDMPRSGAAVRVIRRRP</sequence>
<evidence type="ECO:0000256" key="5">
    <source>
        <dbReference type="ARBA" id="ARBA00022692"/>
    </source>
</evidence>
<evidence type="ECO:0000256" key="1">
    <source>
        <dbReference type="ARBA" id="ARBA00004429"/>
    </source>
</evidence>
<gene>
    <name evidence="10" type="ordered locus">sce5613</name>
</gene>
<keyword evidence="5" id="KW-0812">Transmembrane</keyword>
<feature type="region of interest" description="Disordered" evidence="9">
    <location>
        <begin position="152"/>
        <end position="185"/>
    </location>
</feature>
<keyword evidence="7" id="KW-0472">Membrane</keyword>
<dbReference type="Proteomes" id="UP000002139">
    <property type="component" value="Chromosome"/>
</dbReference>
<dbReference type="SUPFAM" id="SSF53335">
    <property type="entry name" value="S-adenosyl-L-methionine-dependent methyltransferases"/>
    <property type="match status" value="1"/>
</dbReference>
<keyword evidence="11" id="KW-1185">Reference proteome</keyword>
<dbReference type="InterPro" id="IPR007272">
    <property type="entry name" value="Sulf_transp_TsuA/YedE"/>
</dbReference>
<comment type="similarity">
    <text evidence="8">Belongs to the TsuA/YedE (TC 9.B.102) family.</text>
</comment>
<dbReference type="PANTHER" id="PTHR30574:SF1">
    <property type="entry name" value="SULPHUR TRANSPORT DOMAIN-CONTAINING PROTEIN"/>
    <property type="match status" value="1"/>
</dbReference>
<evidence type="ECO:0000256" key="2">
    <source>
        <dbReference type="ARBA" id="ARBA00022448"/>
    </source>
</evidence>
<protein>
    <submittedName>
        <fullName evidence="10">Uncharacterized protein</fullName>
    </submittedName>
</protein>
<evidence type="ECO:0000256" key="7">
    <source>
        <dbReference type="ARBA" id="ARBA00023136"/>
    </source>
</evidence>
<dbReference type="InterPro" id="IPR029063">
    <property type="entry name" value="SAM-dependent_MTases_sf"/>
</dbReference>
<dbReference type="Gene3D" id="3.40.50.150">
    <property type="entry name" value="Vaccinia Virus protein VP39"/>
    <property type="match status" value="1"/>
</dbReference>
<accession>A9G3L6</accession>
<dbReference type="KEGG" id="scl:sce5613"/>
<organism evidence="10 11">
    <name type="scientific">Sorangium cellulosum (strain So ce56)</name>
    <name type="common">Polyangium cellulosum (strain So ce56)</name>
    <dbReference type="NCBI Taxonomy" id="448385"/>
    <lineage>
        <taxon>Bacteria</taxon>
        <taxon>Pseudomonadati</taxon>
        <taxon>Myxococcota</taxon>
        <taxon>Polyangia</taxon>
        <taxon>Polyangiales</taxon>
        <taxon>Polyangiaceae</taxon>
        <taxon>Sorangium</taxon>
    </lineage>
</organism>
<dbReference type="EMBL" id="AM746676">
    <property type="protein sequence ID" value="CAN95776.1"/>
    <property type="molecule type" value="Genomic_DNA"/>
</dbReference>
<dbReference type="STRING" id="448385.sce5613"/>
<keyword evidence="6" id="KW-1133">Transmembrane helix</keyword>
<evidence type="ECO:0000313" key="11">
    <source>
        <dbReference type="Proteomes" id="UP000002139"/>
    </source>
</evidence>
<dbReference type="HOGENOM" id="CLU_1229229_0_0_7"/>
<dbReference type="eggNOG" id="COG2391">
    <property type="taxonomic scope" value="Bacteria"/>
</dbReference>
<reference evidence="10 11" key="1">
    <citation type="journal article" date="2007" name="Nat. Biotechnol.">
        <title>Complete genome sequence of the myxobacterium Sorangium cellulosum.</title>
        <authorList>
            <person name="Schneiker S."/>
            <person name="Perlova O."/>
            <person name="Kaiser O."/>
            <person name="Gerth K."/>
            <person name="Alici A."/>
            <person name="Altmeyer M.O."/>
            <person name="Bartels D."/>
            <person name="Bekel T."/>
            <person name="Beyer S."/>
            <person name="Bode E."/>
            <person name="Bode H.B."/>
            <person name="Bolten C.J."/>
            <person name="Choudhuri J.V."/>
            <person name="Doss S."/>
            <person name="Elnakady Y.A."/>
            <person name="Frank B."/>
            <person name="Gaigalat L."/>
            <person name="Goesmann A."/>
            <person name="Groeger C."/>
            <person name="Gross F."/>
            <person name="Jelsbak L."/>
            <person name="Jelsbak L."/>
            <person name="Kalinowski J."/>
            <person name="Kegler C."/>
            <person name="Knauber T."/>
            <person name="Konietzny S."/>
            <person name="Kopp M."/>
            <person name="Krause L."/>
            <person name="Krug D."/>
            <person name="Linke B."/>
            <person name="Mahmud T."/>
            <person name="Martinez-Arias R."/>
            <person name="McHardy A.C."/>
            <person name="Merai M."/>
            <person name="Meyer F."/>
            <person name="Mormann S."/>
            <person name="Munoz-Dorado J."/>
            <person name="Perez J."/>
            <person name="Pradella S."/>
            <person name="Rachid S."/>
            <person name="Raddatz G."/>
            <person name="Rosenau F."/>
            <person name="Rueckert C."/>
            <person name="Sasse F."/>
            <person name="Scharfe M."/>
            <person name="Schuster S.C."/>
            <person name="Suen G."/>
            <person name="Treuner-Lange A."/>
            <person name="Velicer G.J."/>
            <person name="Vorholter F.-J."/>
            <person name="Weissman K.J."/>
            <person name="Welch R.D."/>
            <person name="Wenzel S.C."/>
            <person name="Whitworth D.E."/>
            <person name="Wilhelm S."/>
            <person name="Wittmann C."/>
            <person name="Bloecker H."/>
            <person name="Puehler A."/>
            <person name="Mueller R."/>
        </authorList>
    </citation>
    <scope>NUCLEOTIDE SEQUENCE [LARGE SCALE GENOMIC DNA]</scope>
    <source>
        <strain evidence="11">So ce56</strain>
    </source>
</reference>
<dbReference type="RefSeq" id="WP_012238241.1">
    <property type="nucleotide sequence ID" value="NC_010162.1"/>
</dbReference>
<keyword evidence="4" id="KW-0997">Cell inner membrane</keyword>
<dbReference type="BioCyc" id="SCEL448385:SCE_RS28855-MONOMER"/>
<dbReference type="Pfam" id="PF04143">
    <property type="entry name" value="Sulf_transp"/>
    <property type="match status" value="1"/>
</dbReference>
<dbReference type="AlphaFoldDB" id="A9G3L6"/>
<evidence type="ECO:0000256" key="3">
    <source>
        <dbReference type="ARBA" id="ARBA00022475"/>
    </source>
</evidence>
<feature type="compositionally biased region" description="Basic and acidic residues" evidence="9">
    <location>
        <begin position="156"/>
        <end position="173"/>
    </location>
</feature>
<proteinExistence type="inferred from homology"/>